<sequence>MGIGKIGKGEIAHLILVGLCGTENEDACFTCARLSLRNRPMASANPQKSGDRSQFPEANDPVDSFDGIDEVKEEIIAVFQVNKIDARVLNDIEKVD</sequence>
<gene>
    <name evidence="2" type="ORF">SFRICE_011037</name>
</gene>
<protein>
    <submittedName>
        <fullName evidence="2">SFRICE_011037</fullName>
    </submittedName>
</protein>
<evidence type="ECO:0000256" key="1">
    <source>
        <dbReference type="SAM" id="MobiDB-lite"/>
    </source>
</evidence>
<name>A0A2H1VJS4_SPOFR</name>
<evidence type="ECO:0000313" key="2">
    <source>
        <dbReference type="EMBL" id="SOQ41099.1"/>
    </source>
</evidence>
<organism evidence="2">
    <name type="scientific">Spodoptera frugiperda</name>
    <name type="common">Fall armyworm</name>
    <dbReference type="NCBI Taxonomy" id="7108"/>
    <lineage>
        <taxon>Eukaryota</taxon>
        <taxon>Metazoa</taxon>
        <taxon>Ecdysozoa</taxon>
        <taxon>Arthropoda</taxon>
        <taxon>Hexapoda</taxon>
        <taxon>Insecta</taxon>
        <taxon>Pterygota</taxon>
        <taxon>Neoptera</taxon>
        <taxon>Endopterygota</taxon>
        <taxon>Lepidoptera</taxon>
        <taxon>Glossata</taxon>
        <taxon>Ditrysia</taxon>
        <taxon>Noctuoidea</taxon>
        <taxon>Noctuidae</taxon>
        <taxon>Amphipyrinae</taxon>
        <taxon>Spodoptera</taxon>
    </lineage>
</organism>
<feature type="region of interest" description="Disordered" evidence="1">
    <location>
        <begin position="41"/>
        <end position="65"/>
    </location>
</feature>
<accession>A0A2H1VJS4</accession>
<proteinExistence type="predicted"/>
<dbReference type="EMBL" id="ODYU01002950">
    <property type="protein sequence ID" value="SOQ41099.1"/>
    <property type="molecule type" value="Genomic_DNA"/>
</dbReference>
<dbReference type="AlphaFoldDB" id="A0A2H1VJS4"/>
<reference evidence="2" key="1">
    <citation type="submission" date="2016-07" db="EMBL/GenBank/DDBJ databases">
        <authorList>
            <person name="Bretaudeau A."/>
        </authorList>
    </citation>
    <scope>NUCLEOTIDE SEQUENCE</scope>
    <source>
        <strain evidence="2">Rice</strain>
        <tissue evidence="2">Whole body</tissue>
    </source>
</reference>